<evidence type="ECO:0000313" key="1">
    <source>
        <dbReference type="EMBL" id="EGM53688.1"/>
    </source>
</evidence>
<organism evidence="1 2">
    <name type="scientific">Ligilactobacillus ruminis SPM0211</name>
    <dbReference type="NCBI Taxonomy" id="1040964"/>
    <lineage>
        <taxon>Bacteria</taxon>
        <taxon>Bacillati</taxon>
        <taxon>Bacillota</taxon>
        <taxon>Bacilli</taxon>
        <taxon>Lactobacillales</taxon>
        <taxon>Lactobacillaceae</taxon>
        <taxon>Ligilactobacillus</taxon>
    </lineage>
</organism>
<proteinExistence type="predicted"/>
<dbReference type="AlphaFoldDB" id="F7QXC7"/>
<name>F7QXC7_9LACO</name>
<gene>
    <name evidence="1" type="ORF">LRU_00081</name>
</gene>
<protein>
    <submittedName>
        <fullName evidence="1">Uncharacterized protein</fullName>
    </submittedName>
</protein>
<dbReference type="Proteomes" id="UP000002971">
    <property type="component" value="Unassembled WGS sequence"/>
</dbReference>
<sequence length="39" mass="4495">MFTDTKTNFSVKYIAEHLMLNQYAKPSITVKTAIFEICP</sequence>
<accession>F7QXC7</accession>
<reference evidence="1 2" key="1">
    <citation type="journal article" date="2011" name="J. Bacteriol.">
        <title>Genome Sequence of Lactobacillus ruminis SPM0211, Isolated from a Fecal Sample from a Healthy Korean.</title>
        <authorList>
            <person name="Lee S."/>
            <person name="Cho Y.J."/>
            <person name="Lee A.H."/>
            <person name="Chun J."/>
            <person name="Ha N.J."/>
            <person name="Ko G."/>
        </authorList>
    </citation>
    <scope>NUCLEOTIDE SEQUENCE [LARGE SCALE GENOMIC DNA]</scope>
    <source>
        <strain evidence="1 2">SPM0211</strain>
    </source>
</reference>
<evidence type="ECO:0000313" key="2">
    <source>
        <dbReference type="Proteomes" id="UP000002971"/>
    </source>
</evidence>
<comment type="caution">
    <text evidence="1">The sequence shown here is derived from an EMBL/GenBank/DDBJ whole genome shotgun (WGS) entry which is preliminary data.</text>
</comment>
<dbReference type="EMBL" id="AFOJ01000001">
    <property type="protein sequence ID" value="EGM53688.1"/>
    <property type="molecule type" value="Genomic_DNA"/>
</dbReference>